<reference evidence="1 2" key="1">
    <citation type="submission" date="2019-08" db="EMBL/GenBank/DDBJ databases">
        <title>Genomes of Antarctic Bizionia species.</title>
        <authorList>
            <person name="Bowman J.P."/>
        </authorList>
    </citation>
    <scope>NUCLEOTIDE SEQUENCE [LARGE SCALE GENOMIC DNA]</scope>
    <source>
        <strain evidence="1 2">ADA-4</strain>
    </source>
</reference>
<accession>A0A5D0QVD3</accession>
<comment type="caution">
    <text evidence="1">The sequence shown here is derived from an EMBL/GenBank/DDBJ whole genome shotgun (WGS) entry which is preliminary data.</text>
</comment>
<protein>
    <submittedName>
        <fullName evidence="1">Uncharacterized protein</fullName>
    </submittedName>
</protein>
<dbReference type="OrthoDB" id="1448742at2"/>
<organism evidence="1 2">
    <name type="scientific">Bizionia myxarmorum</name>
    <dbReference type="NCBI Taxonomy" id="291186"/>
    <lineage>
        <taxon>Bacteria</taxon>
        <taxon>Pseudomonadati</taxon>
        <taxon>Bacteroidota</taxon>
        <taxon>Flavobacteriia</taxon>
        <taxon>Flavobacteriales</taxon>
        <taxon>Flavobacteriaceae</taxon>
        <taxon>Bizionia</taxon>
    </lineage>
</organism>
<evidence type="ECO:0000313" key="2">
    <source>
        <dbReference type="Proteomes" id="UP000323720"/>
    </source>
</evidence>
<gene>
    <name evidence="1" type="ORF">ES674_15260</name>
</gene>
<proteinExistence type="predicted"/>
<dbReference type="Proteomes" id="UP000323720">
    <property type="component" value="Unassembled WGS sequence"/>
</dbReference>
<sequence>MNKILIIIFIVFGLQTDWLNETKKSISETDKNAVLIDSKVVEEKEGKSTTTEYKAGESKKIKVEFTHTELMDIELNFYEKNGFILGEIISGKDALLYKRKRLENEPYATLVDSRTYFKTETEGINFIRKMNIYETDEIEDVRKKLNKLEFETKNLNGEDYIRLKEKFDRITKSEK</sequence>
<keyword evidence="2" id="KW-1185">Reference proteome</keyword>
<dbReference type="EMBL" id="VSKK01000008">
    <property type="protein sequence ID" value="TYB73157.1"/>
    <property type="molecule type" value="Genomic_DNA"/>
</dbReference>
<dbReference type="AlphaFoldDB" id="A0A5D0QVD3"/>
<dbReference type="RefSeq" id="WP_148405505.1">
    <property type="nucleotide sequence ID" value="NZ_VSKK01000008.1"/>
</dbReference>
<evidence type="ECO:0000313" key="1">
    <source>
        <dbReference type="EMBL" id="TYB73157.1"/>
    </source>
</evidence>
<name>A0A5D0QVD3_9FLAO</name>